<dbReference type="InterPro" id="IPR036250">
    <property type="entry name" value="AcylCo_DH-like_C"/>
</dbReference>
<keyword evidence="3" id="KW-0285">Flavoprotein</keyword>
<dbReference type="Gene3D" id="6.10.250.600">
    <property type="match status" value="1"/>
</dbReference>
<dbReference type="Gene3D" id="2.40.110.20">
    <property type="match status" value="1"/>
</dbReference>
<keyword evidence="4" id="KW-0274">FAD</keyword>
<evidence type="ECO:0000313" key="9">
    <source>
        <dbReference type="Proteomes" id="UP000193228"/>
    </source>
</evidence>
<evidence type="ECO:0000259" key="7">
    <source>
        <dbReference type="Pfam" id="PF18158"/>
    </source>
</evidence>
<organism evidence="8 9">
    <name type="scientific">Paraburkholderia susongensis</name>
    <dbReference type="NCBI Taxonomy" id="1515439"/>
    <lineage>
        <taxon>Bacteria</taxon>
        <taxon>Pseudomonadati</taxon>
        <taxon>Pseudomonadota</taxon>
        <taxon>Betaproteobacteria</taxon>
        <taxon>Burkholderiales</taxon>
        <taxon>Burkholderiaceae</taxon>
        <taxon>Paraburkholderia</taxon>
    </lineage>
</organism>
<evidence type="ECO:0000259" key="5">
    <source>
        <dbReference type="Pfam" id="PF00441"/>
    </source>
</evidence>
<dbReference type="Gene3D" id="1.20.140.10">
    <property type="entry name" value="Butyryl-CoA Dehydrogenase, subunit A, domain 3"/>
    <property type="match status" value="1"/>
</dbReference>
<evidence type="ECO:0000259" key="6">
    <source>
        <dbReference type="Pfam" id="PF02770"/>
    </source>
</evidence>
<accession>A0A1X7LZ82</accession>
<dbReference type="InterPro" id="IPR006091">
    <property type="entry name" value="Acyl-CoA_Oxase/DH_mid-dom"/>
</dbReference>
<dbReference type="EMBL" id="FXAT01000011">
    <property type="protein sequence ID" value="SMG58572.1"/>
    <property type="molecule type" value="Genomic_DNA"/>
</dbReference>
<dbReference type="Pfam" id="PF18158">
    <property type="entry name" value="AidB_N"/>
    <property type="match status" value="1"/>
</dbReference>
<sequence>MSADGGLTVNWSGCFEKETLMNWNTHEVTNVVPELADYNLYTTDLALREAVQRAGAQAHESELADYGARLGSAQTLRMAEDANHFKPELHTFDRQGNRIDRVEFHPAWHGLMTMLREQNLVSQPFSDTRPGAWAAYAAGFSMHGQIEAGSQCPTSMTFASIPVLRQEPALFEQLMPKLYSRHYDARDLPFEQKTSMLIGMGMTEKQGGSDVRANRTHATPIHGEGRGADYEIVGHKWFMSAPMCDAHLVTARTGNGLSCFFVPRYRPDGSKNAVHIQRLKDKVGNRSNSSSEVEFLGAWGRMVGEEGRGIPTIIEMASYTRLNCVMGSAGTIRQAVVQAIHYARERHAFGKRLAEQPLMRNVLADMALESEAATQLMMRLTQAFALADDDPLQHAYKRIVTPAAKFWVAKRSIELSAEAMEVFGGNGYMDESPMGRLYREAPVISIWEGSGNVMALDMLRAISRDPQALAALIDDIRPVCNDDARLRPHIEALAGVPGAENTMLEALARREAQRLILLVQARLLREYAPAYVADAFIASRFDAQWGRVFGTLPEHEQQAKIIERAWPV</sequence>
<dbReference type="PROSITE" id="PS00072">
    <property type="entry name" value="ACYL_COA_DH_1"/>
    <property type="match status" value="1"/>
</dbReference>
<comment type="cofactor">
    <cofactor evidence="1">
        <name>FAD</name>
        <dbReference type="ChEBI" id="CHEBI:57692"/>
    </cofactor>
</comment>
<dbReference type="GO" id="GO:0003995">
    <property type="term" value="F:acyl-CoA dehydrogenase activity"/>
    <property type="evidence" value="ECO:0007669"/>
    <property type="project" value="InterPro"/>
</dbReference>
<dbReference type="AlphaFoldDB" id="A0A1X7LZ82"/>
<evidence type="ECO:0000256" key="4">
    <source>
        <dbReference type="ARBA" id="ARBA00022827"/>
    </source>
</evidence>
<comment type="similarity">
    <text evidence="2">Belongs to the acyl-CoA dehydrogenase family.</text>
</comment>
<dbReference type="Pfam" id="PF02770">
    <property type="entry name" value="Acyl-CoA_dh_M"/>
    <property type="match status" value="1"/>
</dbReference>
<evidence type="ECO:0000256" key="1">
    <source>
        <dbReference type="ARBA" id="ARBA00001974"/>
    </source>
</evidence>
<reference evidence="9" key="1">
    <citation type="submission" date="2017-04" db="EMBL/GenBank/DDBJ databases">
        <authorList>
            <person name="Varghese N."/>
            <person name="Submissions S."/>
        </authorList>
    </citation>
    <scope>NUCLEOTIDE SEQUENCE [LARGE SCALE GENOMIC DNA]</scope>
    <source>
        <strain evidence="9">LMG 29540</strain>
    </source>
</reference>
<dbReference type="Proteomes" id="UP000193228">
    <property type="component" value="Unassembled WGS sequence"/>
</dbReference>
<dbReference type="SUPFAM" id="SSF47203">
    <property type="entry name" value="Acyl-CoA dehydrogenase C-terminal domain-like"/>
    <property type="match status" value="1"/>
</dbReference>
<dbReference type="SUPFAM" id="SSF56645">
    <property type="entry name" value="Acyl-CoA dehydrogenase NM domain-like"/>
    <property type="match status" value="1"/>
</dbReference>
<dbReference type="PANTHER" id="PTHR42707:SF3">
    <property type="entry name" value="ACYL-COA DEHYDROGENASE AIDB-RELATED"/>
    <property type="match status" value="1"/>
</dbReference>
<dbReference type="InterPro" id="IPR009075">
    <property type="entry name" value="AcylCo_DH/oxidase_C"/>
</dbReference>
<keyword evidence="9" id="KW-1185">Reference proteome</keyword>
<dbReference type="InterPro" id="IPR041504">
    <property type="entry name" value="AidB_N"/>
</dbReference>
<proteinExistence type="inferred from homology"/>
<feature type="domain" description="Adaptive response protein AidB N-terminal" evidence="7">
    <location>
        <begin position="30"/>
        <end position="185"/>
    </location>
</feature>
<dbReference type="InterPro" id="IPR052904">
    <property type="entry name" value="Acyl-CoA_dehydrogenase-like"/>
</dbReference>
<evidence type="ECO:0000256" key="3">
    <source>
        <dbReference type="ARBA" id="ARBA00022630"/>
    </source>
</evidence>
<name>A0A1X7LZ82_9BURK</name>
<dbReference type="InterPro" id="IPR006089">
    <property type="entry name" value="Acyl-CoA_DH_CS"/>
</dbReference>
<evidence type="ECO:0000256" key="2">
    <source>
        <dbReference type="ARBA" id="ARBA00009347"/>
    </source>
</evidence>
<protein>
    <submittedName>
        <fullName evidence="8">Putative acyl-CoA dehydrogenase</fullName>
    </submittedName>
</protein>
<dbReference type="Pfam" id="PF00441">
    <property type="entry name" value="Acyl-CoA_dh_1"/>
    <property type="match status" value="1"/>
</dbReference>
<dbReference type="STRING" id="1515439.SAMN06265784_111120"/>
<gene>
    <name evidence="8" type="ORF">SAMN06265784_111120</name>
</gene>
<dbReference type="PANTHER" id="PTHR42707">
    <property type="entry name" value="ACYL-COA DEHYDROGENASE"/>
    <property type="match status" value="1"/>
</dbReference>
<feature type="domain" description="Acyl-CoA oxidase/dehydrogenase middle" evidence="6">
    <location>
        <begin position="200"/>
        <end position="295"/>
    </location>
</feature>
<dbReference type="InterPro" id="IPR009100">
    <property type="entry name" value="AcylCoA_DH/oxidase_NM_dom_sf"/>
</dbReference>
<evidence type="ECO:0000313" key="8">
    <source>
        <dbReference type="EMBL" id="SMG58572.1"/>
    </source>
</evidence>
<dbReference type="PROSITE" id="PS00073">
    <property type="entry name" value="ACYL_COA_DH_2"/>
    <property type="match status" value="1"/>
</dbReference>
<feature type="domain" description="Acyl-CoA dehydrogenase/oxidase C-terminal" evidence="5">
    <location>
        <begin position="307"/>
        <end position="462"/>
    </location>
</feature>